<dbReference type="InterPro" id="IPR032675">
    <property type="entry name" value="LRR_dom_sf"/>
</dbReference>
<dbReference type="RefSeq" id="WP_117739339.1">
    <property type="nucleotide sequence ID" value="NZ_QSUB01000005.1"/>
</dbReference>
<dbReference type="InterPro" id="IPR053139">
    <property type="entry name" value="Surface_bspA-like"/>
</dbReference>
<evidence type="ECO:0000313" key="3">
    <source>
        <dbReference type="Proteomes" id="UP000261222"/>
    </source>
</evidence>
<dbReference type="InterPro" id="IPR013783">
    <property type="entry name" value="Ig-like_fold"/>
</dbReference>
<dbReference type="EMBL" id="QSUB01000005">
    <property type="protein sequence ID" value="RGN03772.1"/>
    <property type="molecule type" value="Genomic_DNA"/>
</dbReference>
<evidence type="ECO:0000313" key="2">
    <source>
        <dbReference type="EMBL" id="RGN03772.1"/>
    </source>
</evidence>
<dbReference type="CDD" id="cd00146">
    <property type="entry name" value="PKD"/>
    <property type="match status" value="1"/>
</dbReference>
<dbReference type="InterPro" id="IPR026906">
    <property type="entry name" value="LRR_5"/>
</dbReference>
<proteinExistence type="predicted"/>
<accession>A0A3E5A4N4</accession>
<dbReference type="PANTHER" id="PTHR45661">
    <property type="entry name" value="SURFACE ANTIGEN"/>
    <property type="match status" value="1"/>
</dbReference>
<protein>
    <recommendedName>
        <fullName evidence="1">PKD domain-containing protein</fullName>
    </recommendedName>
</protein>
<comment type="caution">
    <text evidence="2">The sequence shown here is derived from an EMBL/GenBank/DDBJ whole genome shotgun (WGS) entry which is preliminary data.</text>
</comment>
<dbReference type="PROSITE" id="PS50093">
    <property type="entry name" value="PKD"/>
    <property type="match status" value="1"/>
</dbReference>
<feature type="domain" description="PKD" evidence="1">
    <location>
        <begin position="152"/>
        <end position="184"/>
    </location>
</feature>
<dbReference type="Gene3D" id="2.60.40.10">
    <property type="entry name" value="Immunoglobulins"/>
    <property type="match status" value="1"/>
</dbReference>
<dbReference type="InterPro" id="IPR035986">
    <property type="entry name" value="PKD_dom_sf"/>
</dbReference>
<dbReference type="PANTHER" id="PTHR45661:SF3">
    <property type="entry name" value="IG-LIKE DOMAIN-CONTAINING PROTEIN"/>
    <property type="match status" value="1"/>
</dbReference>
<name>A0A3E5A4N4_9FIRM</name>
<evidence type="ECO:0000259" key="1">
    <source>
        <dbReference type="PROSITE" id="PS50093"/>
    </source>
</evidence>
<dbReference type="SUPFAM" id="SSF52058">
    <property type="entry name" value="L domain-like"/>
    <property type="match status" value="1"/>
</dbReference>
<sequence>MAKTLSVNDESLIAVADSIRKKTGKSEKLTFPAEFVSEIESITTGGGGSAPAVEVQPSDVNFFDYDGTLIAAYTEAQAKALTELPTPPEHDGLVFQGWNYTLEEVIANADAADVGALYITDDGATRMTIEVIERGAIILSFTQTVASGVQIDWGDGETQLSDNYTDQQHINHTYTAAGVYTITLKPVDDCEIGLGYTSPYQVIRGQDTVSKEPPVVVKKINIGNGVTRIESGAFTGYYELETVSMTKNIKYIGRPALQYCRELKFLTIPRGVTTIFAETFNYCYNLHHISLAPVIKTINSAWQYNCSLERIVLIGGFNLNATNGIGIFSGCTMLSQAVFKSSTLSSLKGFSGNMFYGCSNLKKVDFAGVSAICRMAFKESGVEELEIPETVIDIDDTNGGYTFYGCNQLRRISLSSGCKLITQAMFGNCYRLQYVACNGDIIKIGENAFKDCKCIKTVDLSHCTAIPTMTAAAFSGTPSDLQILVPAALADEWKAATNWTTLADKIVGV</sequence>
<organism evidence="2 3">
    <name type="scientific">Blautia obeum</name>
    <dbReference type="NCBI Taxonomy" id="40520"/>
    <lineage>
        <taxon>Bacteria</taxon>
        <taxon>Bacillati</taxon>
        <taxon>Bacillota</taxon>
        <taxon>Clostridia</taxon>
        <taxon>Lachnospirales</taxon>
        <taxon>Lachnospiraceae</taxon>
        <taxon>Blautia</taxon>
    </lineage>
</organism>
<dbReference type="InterPro" id="IPR000601">
    <property type="entry name" value="PKD_dom"/>
</dbReference>
<dbReference type="Gene3D" id="3.80.10.10">
    <property type="entry name" value="Ribonuclease Inhibitor"/>
    <property type="match status" value="2"/>
</dbReference>
<dbReference type="Pfam" id="PF13306">
    <property type="entry name" value="LRR_5"/>
    <property type="match status" value="2"/>
</dbReference>
<dbReference type="AlphaFoldDB" id="A0A3E5A4N4"/>
<dbReference type="SUPFAM" id="SSF49299">
    <property type="entry name" value="PKD domain"/>
    <property type="match status" value="1"/>
</dbReference>
<gene>
    <name evidence="2" type="ORF">DXB81_11530</name>
</gene>
<dbReference type="Proteomes" id="UP000261222">
    <property type="component" value="Unassembled WGS sequence"/>
</dbReference>
<reference evidence="2 3" key="1">
    <citation type="submission" date="2018-08" db="EMBL/GenBank/DDBJ databases">
        <title>A genome reference for cultivated species of the human gut microbiota.</title>
        <authorList>
            <person name="Zou Y."/>
            <person name="Xue W."/>
            <person name="Luo G."/>
        </authorList>
    </citation>
    <scope>NUCLEOTIDE SEQUENCE [LARGE SCALE GENOMIC DNA]</scope>
    <source>
        <strain evidence="2 3">OM06-11AA</strain>
    </source>
</reference>